<dbReference type="Gene3D" id="1.10.287.70">
    <property type="match status" value="1"/>
</dbReference>
<dbReference type="Proteomes" id="UP000469185">
    <property type="component" value="Unassembled WGS sequence"/>
</dbReference>
<dbReference type="InterPro" id="IPR043203">
    <property type="entry name" value="VGCC_Ca_Na"/>
</dbReference>
<dbReference type="EMBL" id="JAAGOB010000001">
    <property type="protein sequence ID" value="NED93839.1"/>
    <property type="molecule type" value="Genomic_DNA"/>
</dbReference>
<dbReference type="PANTHER" id="PTHR10037">
    <property type="entry name" value="VOLTAGE-GATED CATION CHANNEL CALCIUM AND SODIUM"/>
    <property type="match status" value="1"/>
</dbReference>
<dbReference type="InterPro" id="IPR027359">
    <property type="entry name" value="Volt_channel_dom_sf"/>
</dbReference>
<keyword evidence="2 5" id="KW-0812">Transmembrane</keyword>
<keyword evidence="3 5" id="KW-1133">Transmembrane helix</keyword>
<reference evidence="7 8" key="1">
    <citation type="submission" date="2020-02" db="EMBL/GenBank/DDBJ databases">
        <authorList>
            <person name="Li X.-J."/>
            <person name="Feng X.-M."/>
        </authorList>
    </citation>
    <scope>NUCLEOTIDE SEQUENCE [LARGE SCALE GENOMIC DNA]</scope>
    <source>
        <strain evidence="7 8">CGMCC 4.7225</strain>
    </source>
</reference>
<proteinExistence type="predicted"/>
<keyword evidence="4 5" id="KW-0472">Membrane</keyword>
<evidence type="ECO:0000313" key="7">
    <source>
        <dbReference type="EMBL" id="NED93839.1"/>
    </source>
</evidence>
<dbReference type="PANTHER" id="PTHR10037:SF62">
    <property type="entry name" value="SODIUM CHANNEL PROTEIN 60E"/>
    <property type="match status" value="1"/>
</dbReference>
<dbReference type="SUPFAM" id="SSF81324">
    <property type="entry name" value="Voltage-gated potassium channels"/>
    <property type="match status" value="1"/>
</dbReference>
<evidence type="ECO:0000256" key="3">
    <source>
        <dbReference type="ARBA" id="ARBA00022989"/>
    </source>
</evidence>
<name>A0A6N9YG30_9ACTN</name>
<evidence type="ECO:0000256" key="5">
    <source>
        <dbReference type="SAM" id="Phobius"/>
    </source>
</evidence>
<organism evidence="7 8">
    <name type="scientific">Phytoactinopolyspora alkaliphila</name>
    <dbReference type="NCBI Taxonomy" id="1783498"/>
    <lineage>
        <taxon>Bacteria</taxon>
        <taxon>Bacillati</taxon>
        <taxon>Actinomycetota</taxon>
        <taxon>Actinomycetes</taxon>
        <taxon>Jiangellales</taxon>
        <taxon>Jiangellaceae</taxon>
        <taxon>Phytoactinopolyspora</taxon>
    </lineage>
</organism>
<dbReference type="GO" id="GO:0005248">
    <property type="term" value="F:voltage-gated sodium channel activity"/>
    <property type="evidence" value="ECO:0007669"/>
    <property type="project" value="TreeGrafter"/>
</dbReference>
<gene>
    <name evidence="7" type="ORF">G1H11_00735</name>
</gene>
<dbReference type="InterPro" id="IPR005821">
    <property type="entry name" value="Ion_trans_dom"/>
</dbReference>
<comment type="subcellular location">
    <subcellularLocation>
        <location evidence="1">Membrane</location>
        <topology evidence="1">Multi-pass membrane protein</topology>
    </subcellularLocation>
</comment>
<feature type="transmembrane region" description="Helical" evidence="5">
    <location>
        <begin position="13"/>
        <end position="31"/>
    </location>
</feature>
<keyword evidence="8" id="KW-1185">Reference proteome</keyword>
<accession>A0A6N9YG30</accession>
<evidence type="ECO:0000256" key="4">
    <source>
        <dbReference type="ARBA" id="ARBA00023136"/>
    </source>
</evidence>
<dbReference type="AlphaFoldDB" id="A0A6N9YG30"/>
<protein>
    <submittedName>
        <fullName evidence="7">Ion transporter</fullName>
    </submittedName>
</protein>
<evidence type="ECO:0000256" key="1">
    <source>
        <dbReference type="ARBA" id="ARBA00004141"/>
    </source>
</evidence>
<feature type="transmembrane region" description="Helical" evidence="5">
    <location>
        <begin position="194"/>
        <end position="216"/>
    </location>
</feature>
<evidence type="ECO:0000256" key="2">
    <source>
        <dbReference type="ARBA" id="ARBA00022692"/>
    </source>
</evidence>
<feature type="domain" description="Ion transport" evidence="6">
    <location>
        <begin position="14"/>
        <end position="226"/>
    </location>
</feature>
<comment type="caution">
    <text evidence="7">The sequence shown here is derived from an EMBL/GenBank/DDBJ whole genome shotgun (WGS) entry which is preliminary data.</text>
</comment>
<feature type="transmembrane region" description="Helical" evidence="5">
    <location>
        <begin position="119"/>
        <end position="143"/>
    </location>
</feature>
<dbReference type="Pfam" id="PF00520">
    <property type="entry name" value="Ion_trans"/>
    <property type="match status" value="1"/>
</dbReference>
<sequence>MRRRVQALVESTGFQRLIITLIVVNAAVLGLETYPELTAEWGAVLTPLNRGILAVFVVEIVLRIYAYRGRFFRSGWGLFDLFVVAIALVPASGELAILRVLRVLRVLRMLSTVRSMRRVVGALVAAIPGIASIGALLIILYYVGVVMATNLFSGISPEHFGNLGQAATSMFRIMIGDGGLGDIVEPIGRQQPAAWLFFLVFVVIATFVVLNLFIAVTVEALERQKETDPANVPGQLGAPRPEREDQLLEAIDALRHQVASLERRLDKRGVDDRGFDERRGDERRR</sequence>
<dbReference type="GO" id="GO:0001518">
    <property type="term" value="C:voltage-gated sodium channel complex"/>
    <property type="evidence" value="ECO:0007669"/>
    <property type="project" value="TreeGrafter"/>
</dbReference>
<feature type="transmembrane region" description="Helical" evidence="5">
    <location>
        <begin position="78"/>
        <end position="98"/>
    </location>
</feature>
<evidence type="ECO:0000259" key="6">
    <source>
        <dbReference type="Pfam" id="PF00520"/>
    </source>
</evidence>
<dbReference type="Gene3D" id="1.20.120.350">
    <property type="entry name" value="Voltage-gated potassium channels. Chain C"/>
    <property type="match status" value="1"/>
</dbReference>
<evidence type="ECO:0000313" key="8">
    <source>
        <dbReference type="Proteomes" id="UP000469185"/>
    </source>
</evidence>